<dbReference type="InterPro" id="IPR001031">
    <property type="entry name" value="Thioesterase"/>
</dbReference>
<name>A0A0S4QYN5_9ACTN</name>
<gene>
    <name evidence="3" type="ORF">Ga0074812_13018</name>
</gene>
<evidence type="ECO:0000259" key="2">
    <source>
        <dbReference type="Pfam" id="PF00975"/>
    </source>
</evidence>
<dbReference type="EMBL" id="FAOZ01000030">
    <property type="protein sequence ID" value="CUU59638.1"/>
    <property type="molecule type" value="Genomic_DNA"/>
</dbReference>
<dbReference type="PANTHER" id="PTHR11487:SF0">
    <property type="entry name" value="S-ACYL FATTY ACID SYNTHASE THIOESTERASE, MEDIUM CHAIN"/>
    <property type="match status" value="1"/>
</dbReference>
<sequence>MSPQLSGPELSGPPPTVGSAGSVPVICLPHAGAGASFFWPWQRRCPELDLIPVQLPGREERIDEKPPTDLRAAVDTVVADLVGGVLGRCTQVALFGHSLGAVLAYEVARRIEARAGGRVTRLFVSGSPAPDAMRERHATGLSDDDFLARVEEFAGFRHEAFDIPELREMLLPTIRADVELHESYVPLPGPRLRAPITCLRGHDDALVAAADTAGWREASERGCETVELPGGHMYLADDPSALLRIMGERLAEPTGAVAR</sequence>
<organism evidence="3 4">
    <name type="scientific">Parafrankia irregularis</name>
    <dbReference type="NCBI Taxonomy" id="795642"/>
    <lineage>
        <taxon>Bacteria</taxon>
        <taxon>Bacillati</taxon>
        <taxon>Actinomycetota</taxon>
        <taxon>Actinomycetes</taxon>
        <taxon>Frankiales</taxon>
        <taxon>Frankiaceae</taxon>
        <taxon>Parafrankia</taxon>
    </lineage>
</organism>
<evidence type="ECO:0000313" key="3">
    <source>
        <dbReference type="EMBL" id="CUU59638.1"/>
    </source>
</evidence>
<comment type="similarity">
    <text evidence="1">Belongs to the thioesterase family.</text>
</comment>
<dbReference type="Proteomes" id="UP000198802">
    <property type="component" value="Unassembled WGS sequence"/>
</dbReference>
<dbReference type="AlphaFoldDB" id="A0A0S4QYN5"/>
<dbReference type="GO" id="GO:0008610">
    <property type="term" value="P:lipid biosynthetic process"/>
    <property type="evidence" value="ECO:0007669"/>
    <property type="project" value="TreeGrafter"/>
</dbReference>
<keyword evidence="4" id="KW-1185">Reference proteome</keyword>
<protein>
    <submittedName>
        <fullName evidence="3">Surfactin synthase thioesterase subunit</fullName>
    </submittedName>
</protein>
<dbReference type="Gene3D" id="3.40.50.1820">
    <property type="entry name" value="alpha/beta hydrolase"/>
    <property type="match status" value="1"/>
</dbReference>
<accession>A0A0S4QYN5</accession>
<feature type="domain" description="Thioesterase" evidence="2">
    <location>
        <begin position="24"/>
        <end position="247"/>
    </location>
</feature>
<evidence type="ECO:0000313" key="4">
    <source>
        <dbReference type="Proteomes" id="UP000198802"/>
    </source>
</evidence>
<dbReference type="Pfam" id="PF00975">
    <property type="entry name" value="Thioesterase"/>
    <property type="match status" value="1"/>
</dbReference>
<dbReference type="InterPro" id="IPR012223">
    <property type="entry name" value="TEII"/>
</dbReference>
<dbReference type="SUPFAM" id="SSF53474">
    <property type="entry name" value="alpha/beta-Hydrolases"/>
    <property type="match status" value="1"/>
</dbReference>
<evidence type="ECO:0000256" key="1">
    <source>
        <dbReference type="ARBA" id="ARBA00007169"/>
    </source>
</evidence>
<dbReference type="InterPro" id="IPR029058">
    <property type="entry name" value="AB_hydrolase_fold"/>
</dbReference>
<proteinExistence type="inferred from homology"/>
<dbReference type="PANTHER" id="PTHR11487">
    <property type="entry name" value="THIOESTERASE"/>
    <property type="match status" value="1"/>
</dbReference>
<reference evidence="4" key="1">
    <citation type="submission" date="2015-11" db="EMBL/GenBank/DDBJ databases">
        <authorList>
            <person name="Varghese N."/>
        </authorList>
    </citation>
    <scope>NUCLEOTIDE SEQUENCE [LARGE SCALE GENOMIC DNA]</scope>
    <source>
        <strain evidence="4">DSM 45899</strain>
    </source>
</reference>